<evidence type="ECO:0000313" key="1">
    <source>
        <dbReference type="EMBL" id="EMS57670.1"/>
    </source>
</evidence>
<organism evidence="1">
    <name type="scientific">Triticum urartu</name>
    <name type="common">Red wild einkorn</name>
    <name type="synonym">Crithodium urartu</name>
    <dbReference type="NCBI Taxonomy" id="4572"/>
    <lineage>
        <taxon>Eukaryota</taxon>
        <taxon>Viridiplantae</taxon>
        <taxon>Streptophyta</taxon>
        <taxon>Embryophyta</taxon>
        <taxon>Tracheophyta</taxon>
        <taxon>Spermatophyta</taxon>
        <taxon>Magnoliopsida</taxon>
        <taxon>Liliopsida</taxon>
        <taxon>Poales</taxon>
        <taxon>Poaceae</taxon>
        <taxon>BOP clade</taxon>
        <taxon>Pooideae</taxon>
        <taxon>Triticodae</taxon>
        <taxon>Triticeae</taxon>
        <taxon>Triticinae</taxon>
        <taxon>Triticum</taxon>
    </lineage>
</organism>
<dbReference type="EMBL" id="KD142089">
    <property type="protein sequence ID" value="EMS57670.1"/>
    <property type="molecule type" value="Genomic_DNA"/>
</dbReference>
<sequence>MARWWQSGYGGLQAHLQRGRGGKKVAVAGGRSSRRHVEGGRTVGGSRWLSRDSRIPTTGGGSMAVEVARSPSWDSCCGVIPIVGRWLRRDPHRGTVAVARCGAMDGGGDAMWGNGRWRRRDPGRGMDPAPVGSGGAFWVVQGGGMRQLGMGMMCGSWGIRSGVGAANRRRVVGRATVAGISGGRRRCAYNLVAALFVAINVTGRRKMVGGGEAGTVLLIYADVKSIINSTEVWNSRSSWRLSPMCSDLNCSNNPQQDVEEVMIHDGLSITQALCTARIFDGGFIRNSSRHGQRLNFRGSTGQRQVRTAVGSSRDLWRHLGYKAMEKGLQRAMPLAADRSCKGTVSERRMQDVWRQMEPMVMKGNPTET</sequence>
<proteinExistence type="predicted"/>
<name>M7ZZ69_TRIUA</name>
<dbReference type="AlphaFoldDB" id="M7ZZ69"/>
<protein>
    <submittedName>
        <fullName evidence="1">Uncharacterized protein</fullName>
    </submittedName>
</protein>
<gene>
    <name evidence="1" type="ORF">TRIUR3_04825</name>
</gene>
<reference evidence="1" key="1">
    <citation type="journal article" date="2013" name="Nature">
        <title>Draft genome of the wheat A-genome progenitor Triticum urartu.</title>
        <authorList>
            <person name="Ling H.Q."/>
            <person name="Zhao S."/>
            <person name="Liu D."/>
            <person name="Wang J."/>
            <person name="Sun H."/>
            <person name="Zhang C."/>
            <person name="Fan H."/>
            <person name="Li D."/>
            <person name="Dong L."/>
            <person name="Tao Y."/>
            <person name="Gao C."/>
            <person name="Wu H."/>
            <person name="Li Y."/>
            <person name="Cui Y."/>
            <person name="Guo X."/>
            <person name="Zheng S."/>
            <person name="Wang B."/>
            <person name="Yu K."/>
            <person name="Liang Q."/>
            <person name="Yang W."/>
            <person name="Lou X."/>
            <person name="Chen J."/>
            <person name="Feng M."/>
            <person name="Jian J."/>
            <person name="Zhang X."/>
            <person name="Luo G."/>
            <person name="Jiang Y."/>
            <person name="Liu J."/>
            <person name="Wang Z."/>
            <person name="Sha Y."/>
            <person name="Zhang B."/>
            <person name="Wu H."/>
            <person name="Tang D."/>
            <person name="Shen Q."/>
            <person name="Xue P."/>
            <person name="Zou S."/>
            <person name="Wang X."/>
            <person name="Liu X."/>
            <person name="Wang F."/>
            <person name="Yang Y."/>
            <person name="An X."/>
            <person name="Dong Z."/>
            <person name="Zhang K."/>
            <person name="Zhang X."/>
            <person name="Luo M.C."/>
            <person name="Dvorak J."/>
            <person name="Tong Y."/>
            <person name="Wang J."/>
            <person name="Yang H."/>
            <person name="Li Z."/>
            <person name="Wang D."/>
            <person name="Zhang A."/>
            <person name="Wang J."/>
        </authorList>
    </citation>
    <scope>NUCLEOTIDE SEQUENCE</scope>
</reference>
<accession>M7ZZ69</accession>